<organism evidence="2 3">
    <name type="scientific">Marine Group III euryarchaeote CG-Epi6</name>
    <dbReference type="NCBI Taxonomy" id="1889000"/>
    <lineage>
        <taxon>Archaea</taxon>
        <taxon>Methanobacteriati</taxon>
        <taxon>Thermoplasmatota</taxon>
        <taxon>Thermoplasmata</taxon>
        <taxon>Candidatus Thermoprofundales</taxon>
    </lineage>
</organism>
<feature type="transmembrane region" description="Helical" evidence="1">
    <location>
        <begin position="12"/>
        <end position="30"/>
    </location>
</feature>
<reference evidence="2 3" key="1">
    <citation type="submission" date="2016-08" db="EMBL/GenBank/DDBJ databases">
        <title>New Insights into Marine Group III Euryarchaeota, from dark to light.</title>
        <authorList>
            <person name="Haro-Moreno J.M."/>
            <person name="Rodriguez-Valera F."/>
            <person name="Lopez-Garcia P."/>
            <person name="Moreira D."/>
            <person name="Martin-Cuadrado A.B."/>
        </authorList>
    </citation>
    <scope>NUCLEOTIDE SEQUENCE [LARGE SCALE GENOMIC DNA]</scope>
    <source>
        <strain evidence="2">CG-Epi6</strain>
    </source>
</reference>
<evidence type="ECO:0000313" key="3">
    <source>
        <dbReference type="Proteomes" id="UP000183403"/>
    </source>
</evidence>
<gene>
    <name evidence="2" type="ORF">BEU03_00390</name>
</gene>
<dbReference type="AlphaFoldDB" id="A0A1J5SXG1"/>
<dbReference type="EMBL" id="MIYV01000012">
    <property type="protein sequence ID" value="OIR12643.1"/>
    <property type="molecule type" value="Genomic_DNA"/>
</dbReference>
<protein>
    <submittedName>
        <fullName evidence="2">Uncharacterized protein</fullName>
    </submittedName>
</protein>
<keyword evidence="1" id="KW-0812">Transmembrane</keyword>
<evidence type="ECO:0000256" key="1">
    <source>
        <dbReference type="SAM" id="Phobius"/>
    </source>
</evidence>
<accession>A0A1J5SXG1</accession>
<evidence type="ECO:0000313" key="2">
    <source>
        <dbReference type="EMBL" id="OIR12643.1"/>
    </source>
</evidence>
<proteinExistence type="predicted"/>
<keyword evidence="1" id="KW-1133">Transmembrane helix</keyword>
<comment type="caution">
    <text evidence="2">The sequence shown here is derived from an EMBL/GenBank/DDBJ whole genome shotgun (WGS) entry which is preliminary data.</text>
</comment>
<name>A0A1J5SXG1_9ARCH</name>
<keyword evidence="1" id="KW-0472">Membrane</keyword>
<dbReference type="Proteomes" id="UP000183403">
    <property type="component" value="Unassembled WGS sequence"/>
</dbReference>
<sequence length="177" mass="20495">MAIKKINKDLIKTLFLGLITVLVLTSIYYLNLPGDDENETDNSYLKSEICYYALNGIVADHHYHLQLNITIIEERIEIPMNIGFEKDSDGNTIFLHPIHTYDNSGRIHVETTKNATAELGFFFDIWGKDFSKNKILNYTSNDKHSIDIYMNGNKISTYEKTILEPYSFIEIVYKKND</sequence>